<dbReference type="Proteomes" id="UP001054945">
    <property type="component" value="Unassembled WGS sequence"/>
</dbReference>
<dbReference type="EMBL" id="BPLR01011069">
    <property type="protein sequence ID" value="GIY43993.1"/>
    <property type="molecule type" value="Genomic_DNA"/>
</dbReference>
<evidence type="ECO:0000313" key="2">
    <source>
        <dbReference type="Proteomes" id="UP001054945"/>
    </source>
</evidence>
<evidence type="ECO:0000313" key="1">
    <source>
        <dbReference type="EMBL" id="GIY43993.1"/>
    </source>
</evidence>
<reference evidence="1 2" key="1">
    <citation type="submission" date="2021-06" db="EMBL/GenBank/DDBJ databases">
        <title>Caerostris extrusa draft genome.</title>
        <authorList>
            <person name="Kono N."/>
            <person name="Arakawa K."/>
        </authorList>
    </citation>
    <scope>NUCLEOTIDE SEQUENCE [LARGE SCALE GENOMIC DNA]</scope>
</reference>
<sequence length="139" mass="16205">MNFKKCVTASYHRDCEARKAIYPRTKAKINSDQERLPRMENMYTYIYSPTPSTLPSYTEPALRGTNLFWVQNVLRKEARHVMGDSVLVRNTRNVVFFFSFRRRNLSSFAKGLLVLVRMSYVRVNEGSEIHGFVTPCGRD</sequence>
<dbReference type="AlphaFoldDB" id="A0AAV4TBQ0"/>
<accession>A0AAV4TBQ0</accession>
<gene>
    <name evidence="1" type="ORF">CEXT_340691</name>
</gene>
<name>A0AAV4TBQ0_CAEEX</name>
<comment type="caution">
    <text evidence="1">The sequence shown here is derived from an EMBL/GenBank/DDBJ whole genome shotgun (WGS) entry which is preliminary data.</text>
</comment>
<keyword evidence="2" id="KW-1185">Reference proteome</keyword>
<protein>
    <submittedName>
        <fullName evidence="1">Uncharacterized protein</fullName>
    </submittedName>
</protein>
<proteinExistence type="predicted"/>
<organism evidence="1 2">
    <name type="scientific">Caerostris extrusa</name>
    <name type="common">Bark spider</name>
    <name type="synonym">Caerostris bankana</name>
    <dbReference type="NCBI Taxonomy" id="172846"/>
    <lineage>
        <taxon>Eukaryota</taxon>
        <taxon>Metazoa</taxon>
        <taxon>Ecdysozoa</taxon>
        <taxon>Arthropoda</taxon>
        <taxon>Chelicerata</taxon>
        <taxon>Arachnida</taxon>
        <taxon>Araneae</taxon>
        <taxon>Araneomorphae</taxon>
        <taxon>Entelegynae</taxon>
        <taxon>Araneoidea</taxon>
        <taxon>Araneidae</taxon>
        <taxon>Caerostris</taxon>
    </lineage>
</organism>